<dbReference type="OrthoDB" id="105697at2157"/>
<name>A0A3N6LLL0_9EURY</name>
<dbReference type="EMBL" id="REFY01000005">
    <property type="protein sequence ID" value="RQG88030.1"/>
    <property type="molecule type" value="Genomic_DNA"/>
</dbReference>
<organism evidence="2 3">
    <name type="scientific">Natrarchaeobius halalkaliphilus</name>
    <dbReference type="NCBI Taxonomy" id="1679091"/>
    <lineage>
        <taxon>Archaea</taxon>
        <taxon>Methanobacteriati</taxon>
        <taxon>Methanobacteriota</taxon>
        <taxon>Stenosarchaea group</taxon>
        <taxon>Halobacteria</taxon>
        <taxon>Halobacteriales</taxon>
        <taxon>Natrialbaceae</taxon>
        <taxon>Natrarchaeobius</taxon>
    </lineage>
</organism>
<comment type="caution">
    <text evidence="2">The sequence shown here is derived from an EMBL/GenBank/DDBJ whole genome shotgun (WGS) entry which is preliminary data.</text>
</comment>
<dbReference type="InterPro" id="IPR014729">
    <property type="entry name" value="Rossmann-like_a/b/a_fold"/>
</dbReference>
<dbReference type="Gene3D" id="3.40.50.620">
    <property type="entry name" value="HUPs"/>
    <property type="match status" value="1"/>
</dbReference>
<dbReference type="PANTHER" id="PTHR31964:SF113">
    <property type="entry name" value="USPA DOMAIN-CONTAINING PROTEIN"/>
    <property type="match status" value="1"/>
</dbReference>
<dbReference type="RefSeq" id="WP_124179225.1">
    <property type="nucleotide sequence ID" value="NZ_REFY01000005.1"/>
</dbReference>
<dbReference type="AlphaFoldDB" id="A0A3N6LLL0"/>
<keyword evidence="3" id="KW-1185">Reference proteome</keyword>
<accession>A0A3N6LLL0</accession>
<dbReference type="InterPro" id="IPR006016">
    <property type="entry name" value="UspA"/>
</dbReference>
<evidence type="ECO:0000313" key="3">
    <source>
        <dbReference type="Proteomes" id="UP000273828"/>
    </source>
</evidence>
<evidence type="ECO:0000313" key="2">
    <source>
        <dbReference type="EMBL" id="RQG88030.1"/>
    </source>
</evidence>
<feature type="domain" description="UspA" evidence="1">
    <location>
        <begin position="1"/>
        <end position="141"/>
    </location>
</feature>
<protein>
    <submittedName>
        <fullName evidence="2">Universal stress protein</fullName>
    </submittedName>
</protein>
<dbReference type="Proteomes" id="UP000273828">
    <property type="component" value="Unassembled WGS sequence"/>
</dbReference>
<gene>
    <name evidence="2" type="ORF">EA462_14350</name>
</gene>
<dbReference type="InterPro" id="IPR006015">
    <property type="entry name" value="Universal_stress_UspA"/>
</dbReference>
<dbReference type="PANTHER" id="PTHR31964">
    <property type="entry name" value="ADENINE NUCLEOTIDE ALPHA HYDROLASES-LIKE SUPERFAMILY PROTEIN"/>
    <property type="match status" value="1"/>
</dbReference>
<dbReference type="CDD" id="cd00293">
    <property type="entry name" value="USP-like"/>
    <property type="match status" value="1"/>
</dbReference>
<reference evidence="2 3" key="1">
    <citation type="submission" date="2018-10" db="EMBL/GenBank/DDBJ databases">
        <title>Natrarchaeobius chitinivorans gen. nov., sp. nov., and Natrarchaeobius haloalkaliphilus sp. nov., alkaliphilic, chitin-utilizing haloarchaea from hypersaline alkaline lakes.</title>
        <authorList>
            <person name="Sorokin D.Y."/>
            <person name="Elcheninov A.G."/>
            <person name="Kostrikina N.A."/>
            <person name="Bale N.J."/>
            <person name="Sinninghe Damste J.S."/>
            <person name="Khijniak T.V."/>
            <person name="Kublanov I.V."/>
            <person name="Toshchakov S.V."/>
        </authorList>
    </citation>
    <scope>NUCLEOTIDE SEQUENCE [LARGE SCALE GENOMIC DNA]</scope>
    <source>
        <strain evidence="2 3">AArcht-Sl</strain>
    </source>
</reference>
<dbReference type="SUPFAM" id="SSF52402">
    <property type="entry name" value="Adenine nucleotide alpha hydrolases-like"/>
    <property type="match status" value="1"/>
</dbReference>
<sequence length="141" mass="15082">MSTSILVPHDGSSHAQAALEYALETFPNARIVLFHAIDPFETTSGADQLPSLTEEWLDSQRSEANALFERARDGIDDRGATFETETDVGTPAQTIVAAVEQTKTDQIVLGSHGRGGATDSRMGTTAEIVVKRASVPVTVVR</sequence>
<evidence type="ECO:0000259" key="1">
    <source>
        <dbReference type="Pfam" id="PF00582"/>
    </source>
</evidence>
<dbReference type="Pfam" id="PF00582">
    <property type="entry name" value="Usp"/>
    <property type="match status" value="1"/>
</dbReference>
<dbReference type="PRINTS" id="PR01438">
    <property type="entry name" value="UNVRSLSTRESS"/>
</dbReference>
<proteinExistence type="predicted"/>